<dbReference type="RefSeq" id="WP_348954737.1">
    <property type="nucleotide sequence ID" value="NZ_JBDZYD010000013.1"/>
</dbReference>
<organism evidence="1 2">
    <name type="scientific">Amycolatopsis melonis</name>
    <dbReference type="NCBI Taxonomy" id="3156488"/>
    <lineage>
        <taxon>Bacteria</taxon>
        <taxon>Bacillati</taxon>
        <taxon>Actinomycetota</taxon>
        <taxon>Actinomycetes</taxon>
        <taxon>Pseudonocardiales</taxon>
        <taxon>Pseudonocardiaceae</taxon>
        <taxon>Amycolatopsis</taxon>
    </lineage>
</organism>
<proteinExistence type="predicted"/>
<evidence type="ECO:0000313" key="2">
    <source>
        <dbReference type="Proteomes" id="UP001440984"/>
    </source>
</evidence>
<sequence>MDVVAQRVRTTWSKRSRGGPAAAVRNRVPAAFPLPEGAVVHEVDVDESTGFVPRFRLPDELDGVTLREAGGELTVWLGLAPMSWPRREWRPEPVCLRPGEWLRWQINYRFGSTCECGGAWRYRLETLNVAYGTDFTGTPARTVVERGDLR</sequence>
<dbReference type="Proteomes" id="UP001440984">
    <property type="component" value="Unassembled WGS sequence"/>
</dbReference>
<evidence type="ECO:0000313" key="1">
    <source>
        <dbReference type="EMBL" id="MEQ0563670.1"/>
    </source>
</evidence>
<reference evidence="1 2" key="1">
    <citation type="submission" date="2024-05" db="EMBL/GenBank/DDBJ databases">
        <authorList>
            <person name="Zhao H."/>
            <person name="Xu Y."/>
            <person name="Lin S."/>
            <person name="Spain J.C."/>
            <person name="Zhou N.-Y."/>
        </authorList>
    </citation>
    <scope>NUCLEOTIDE SEQUENCE [LARGE SCALE GENOMIC DNA]</scope>
    <source>
        <strain evidence="1 2">NEAU-NG30</strain>
    </source>
</reference>
<protein>
    <submittedName>
        <fullName evidence="1">Uncharacterized protein</fullName>
    </submittedName>
</protein>
<accession>A0ABV0LMZ3</accession>
<name>A0ABV0LMZ3_9PSEU</name>
<gene>
    <name evidence="1" type="ORF">ABJI51_31720</name>
</gene>
<dbReference type="EMBL" id="JBDZYD010000013">
    <property type="protein sequence ID" value="MEQ0563670.1"/>
    <property type="molecule type" value="Genomic_DNA"/>
</dbReference>
<comment type="caution">
    <text evidence="1">The sequence shown here is derived from an EMBL/GenBank/DDBJ whole genome shotgun (WGS) entry which is preliminary data.</text>
</comment>
<keyword evidence="2" id="KW-1185">Reference proteome</keyword>